<dbReference type="Proteomes" id="UP000239757">
    <property type="component" value="Unassembled WGS sequence"/>
</dbReference>
<dbReference type="PANTHER" id="PTHR31170:SF9">
    <property type="entry name" value="PROTEIN, PUTATIVE (DUF247)-RELATED"/>
    <property type="match status" value="1"/>
</dbReference>
<dbReference type="OrthoDB" id="591587at2759"/>
<proteinExistence type="predicted"/>
<evidence type="ECO:0000313" key="1">
    <source>
        <dbReference type="EMBL" id="PPR83302.1"/>
    </source>
</evidence>
<name>A0A2P5VWS8_GOSBA</name>
<organism evidence="1 2">
    <name type="scientific">Gossypium barbadense</name>
    <name type="common">Sea Island cotton</name>
    <name type="synonym">Hibiscus barbadensis</name>
    <dbReference type="NCBI Taxonomy" id="3634"/>
    <lineage>
        <taxon>Eukaryota</taxon>
        <taxon>Viridiplantae</taxon>
        <taxon>Streptophyta</taxon>
        <taxon>Embryophyta</taxon>
        <taxon>Tracheophyta</taxon>
        <taxon>Spermatophyta</taxon>
        <taxon>Magnoliopsida</taxon>
        <taxon>eudicotyledons</taxon>
        <taxon>Gunneridae</taxon>
        <taxon>Pentapetalae</taxon>
        <taxon>rosids</taxon>
        <taxon>malvids</taxon>
        <taxon>Malvales</taxon>
        <taxon>Malvaceae</taxon>
        <taxon>Malvoideae</taxon>
        <taxon>Gossypium</taxon>
    </lineage>
</organism>
<dbReference type="AlphaFoldDB" id="A0A2P5VWS8"/>
<dbReference type="EMBL" id="KZ670427">
    <property type="protein sequence ID" value="PPR83302.1"/>
    <property type="molecule type" value="Genomic_DNA"/>
</dbReference>
<sequence>MPLKKQPSKKLGLLGSISNAQSFGKIKDEEVEDLEWGLEQVSINEVPRNMRQVSQKAYTPQLISIGPLHYRKRNLASISKYKVNYQEKFLQKTSKKTLESFRSFIELKEKVILNSYEALIYEDEFVMMIFYDALFIMELFLRKYKKEMKNDSKITDFLLKEMWSTVLEGT</sequence>
<dbReference type="Pfam" id="PF03140">
    <property type="entry name" value="DUF247"/>
    <property type="match status" value="1"/>
</dbReference>
<dbReference type="PANTHER" id="PTHR31170">
    <property type="entry name" value="BNAC04G53230D PROTEIN"/>
    <property type="match status" value="1"/>
</dbReference>
<evidence type="ECO:0000313" key="2">
    <source>
        <dbReference type="Proteomes" id="UP000239757"/>
    </source>
</evidence>
<dbReference type="InterPro" id="IPR004158">
    <property type="entry name" value="DUF247_pln"/>
</dbReference>
<reference evidence="1 2" key="1">
    <citation type="submission" date="2015-01" db="EMBL/GenBank/DDBJ databases">
        <title>Genome of allotetraploid Gossypium barbadense reveals genomic plasticity and fiber elongation in cotton evolution.</title>
        <authorList>
            <person name="Chen X."/>
            <person name="Liu X."/>
            <person name="Zhao B."/>
            <person name="Zheng H."/>
            <person name="Hu Y."/>
            <person name="Lu G."/>
            <person name="Yang C."/>
            <person name="Chen J."/>
            <person name="Shan C."/>
            <person name="Zhang L."/>
            <person name="Zhou Y."/>
            <person name="Wang L."/>
            <person name="Guo W."/>
            <person name="Bai Y."/>
            <person name="Ruan J."/>
            <person name="Shangguan X."/>
            <person name="Mao Y."/>
            <person name="Jiang J."/>
            <person name="Zhu Y."/>
            <person name="Lei J."/>
            <person name="Kang H."/>
            <person name="Chen S."/>
            <person name="He X."/>
            <person name="Wang R."/>
            <person name="Wang Y."/>
            <person name="Chen J."/>
            <person name="Wang L."/>
            <person name="Yu S."/>
            <person name="Wang B."/>
            <person name="Wei J."/>
            <person name="Song S."/>
            <person name="Lu X."/>
            <person name="Gao Z."/>
            <person name="Gu W."/>
            <person name="Deng X."/>
            <person name="Ma D."/>
            <person name="Wang S."/>
            <person name="Liang W."/>
            <person name="Fang L."/>
            <person name="Cai C."/>
            <person name="Zhu X."/>
            <person name="Zhou B."/>
            <person name="Zhang Y."/>
            <person name="Chen Z."/>
            <person name="Xu S."/>
            <person name="Zhu R."/>
            <person name="Wang S."/>
            <person name="Zhang T."/>
            <person name="Zhao G."/>
        </authorList>
    </citation>
    <scope>NUCLEOTIDE SEQUENCE [LARGE SCALE GENOMIC DNA]</scope>
    <source>
        <strain evidence="2">cv. Xinhai21</strain>
        <tissue evidence="1">Leaf</tissue>
    </source>
</reference>
<accession>A0A2P5VWS8</accession>
<gene>
    <name evidence="1" type="ORF">GOBAR_AA37411</name>
</gene>
<protein>
    <submittedName>
        <fullName evidence="1">Uncharacterized protein</fullName>
    </submittedName>
</protein>